<dbReference type="EMBL" id="MTHB01000165">
    <property type="protein sequence ID" value="OXC75575.1"/>
    <property type="molecule type" value="Genomic_DNA"/>
</dbReference>
<dbReference type="AlphaFoldDB" id="A0A226WWL6"/>
<name>A0A226WWL6_CABSO</name>
<organism evidence="1 2">
    <name type="scientific">Caballeronia sordidicola</name>
    <name type="common">Burkholderia sordidicola</name>
    <dbReference type="NCBI Taxonomy" id="196367"/>
    <lineage>
        <taxon>Bacteria</taxon>
        <taxon>Pseudomonadati</taxon>
        <taxon>Pseudomonadota</taxon>
        <taxon>Betaproteobacteria</taxon>
        <taxon>Burkholderiales</taxon>
        <taxon>Burkholderiaceae</taxon>
        <taxon>Caballeronia</taxon>
    </lineage>
</organism>
<sequence>MDSPPYFARASPANLSIRFGSAAKAIQEGYTPSGVPLLRHHDEAITLRDHRTQRPLPNVQYRLRDGSQLLATGVTDANGRTERVVTDAASNLLIEIYRGAHTTGTRR</sequence>
<evidence type="ECO:0000313" key="2">
    <source>
        <dbReference type="Proteomes" id="UP000214720"/>
    </source>
</evidence>
<accession>A0A226WWL6</accession>
<protein>
    <submittedName>
        <fullName evidence="1">Uncharacterized protein</fullName>
    </submittedName>
</protein>
<comment type="caution">
    <text evidence="1">The sequence shown here is derived from an EMBL/GenBank/DDBJ whole genome shotgun (WGS) entry which is preliminary data.</text>
</comment>
<evidence type="ECO:0000313" key="1">
    <source>
        <dbReference type="EMBL" id="OXC75575.1"/>
    </source>
</evidence>
<reference evidence="2" key="1">
    <citation type="submission" date="2017-01" db="EMBL/GenBank/DDBJ databases">
        <title>Genome Analysis of Deinococcus marmoris KOPRI26562.</title>
        <authorList>
            <person name="Kim J.H."/>
            <person name="Oh H.-M."/>
        </authorList>
    </citation>
    <scope>NUCLEOTIDE SEQUENCE [LARGE SCALE GENOMIC DNA]</scope>
    <source>
        <strain evidence="2">PAMC 26633</strain>
    </source>
</reference>
<gene>
    <name evidence="1" type="ORF">BSU04_25440</name>
</gene>
<proteinExistence type="predicted"/>
<dbReference type="Proteomes" id="UP000214720">
    <property type="component" value="Unassembled WGS sequence"/>
</dbReference>